<feature type="domain" description="VWA-like" evidence="2">
    <location>
        <begin position="288"/>
        <end position="429"/>
    </location>
</feature>
<dbReference type="InterPro" id="IPR018698">
    <property type="entry name" value="VWA-like_dom"/>
</dbReference>
<name>A0ABR9R036_9FIRM</name>
<comment type="caution">
    <text evidence="4">The sequence shown here is derived from an EMBL/GenBank/DDBJ whole genome shotgun (WGS) entry which is preliminary data.</text>
</comment>
<evidence type="ECO:0000259" key="3">
    <source>
        <dbReference type="Pfam" id="PF13203"/>
    </source>
</evidence>
<evidence type="ECO:0000313" key="4">
    <source>
        <dbReference type="EMBL" id="MBE5036494.1"/>
    </source>
</evidence>
<dbReference type="PANTHER" id="PTHR38730">
    <property type="entry name" value="SLL7028 PROTEIN"/>
    <property type="match status" value="1"/>
</dbReference>
<evidence type="ECO:0000313" key="5">
    <source>
        <dbReference type="Proteomes" id="UP000768567"/>
    </source>
</evidence>
<dbReference type="InterPro" id="IPR036465">
    <property type="entry name" value="vWFA_dom_sf"/>
</dbReference>
<proteinExistence type="predicted"/>
<accession>A0ABR9R036</accession>
<feature type="region of interest" description="Disordered" evidence="1">
    <location>
        <begin position="435"/>
        <end position="456"/>
    </location>
</feature>
<gene>
    <name evidence="4" type="ORF">INF35_01625</name>
</gene>
<dbReference type="Proteomes" id="UP000768567">
    <property type="component" value="Unassembled WGS sequence"/>
</dbReference>
<dbReference type="SUPFAM" id="SSF53300">
    <property type="entry name" value="vWA-like"/>
    <property type="match status" value="1"/>
</dbReference>
<evidence type="ECO:0000256" key="1">
    <source>
        <dbReference type="SAM" id="MobiDB-lite"/>
    </source>
</evidence>
<dbReference type="InterPro" id="IPR025154">
    <property type="entry name" value="Put_metallopeptidase_dom"/>
</dbReference>
<feature type="compositionally biased region" description="Acidic residues" evidence="1">
    <location>
        <begin position="445"/>
        <end position="456"/>
    </location>
</feature>
<dbReference type="PANTHER" id="PTHR38730:SF1">
    <property type="entry name" value="SLL7028 PROTEIN"/>
    <property type="match status" value="1"/>
</dbReference>
<dbReference type="RefSeq" id="WP_193499802.1">
    <property type="nucleotide sequence ID" value="NZ_JADCKC010000001.1"/>
</dbReference>
<dbReference type="Pfam" id="PF13203">
    <property type="entry name" value="DUF2201_N"/>
    <property type="match status" value="1"/>
</dbReference>
<dbReference type="Pfam" id="PF09967">
    <property type="entry name" value="DUF2201"/>
    <property type="match status" value="1"/>
</dbReference>
<sequence>MPDKHVQTQAEWEQTMSRKVFSAVRGDLYLALPYMNAALCALFPVQKSSLRSFATDGAGLYYAPDWLLRIYRSNRRYLPRAYLHSVLHCIFRHLWLRGSRDPVLWGIACDICVENILDHLGADTLRRPIGWLRQKTYTDLSARCRILSAGPVYRDLCTRDAEKLSRLQQEFYCDDHGLWPKDPDAPSAQMQGKRWEQLGRETQLSMQQGGTRASDAEAATALAAQVQAGRGRKLYRDFLRRFAVWREEPHLDLDEFDLGYYSYGLRTYGNMPLIEPLETRESKRVRDLVIVLDTSESTSGDLVKAFLKETFSILKTTETFFVRCRILVLQCDDAVRSETLLSDLNALDRYANQFVLKGGGGTDFRPAFVRIEELRAQGTLRDLQGVLYFTDGKGIYPSRRPPYDVAFLFLDTGEPAPDVPPWAMRLTLEPDEFIKPKAPKLPDFELTEDPDDLPQL</sequence>
<evidence type="ECO:0000259" key="2">
    <source>
        <dbReference type="Pfam" id="PF09967"/>
    </source>
</evidence>
<dbReference type="Gene3D" id="3.40.50.410">
    <property type="entry name" value="von Willebrand factor, type A domain"/>
    <property type="match status" value="1"/>
</dbReference>
<dbReference type="EMBL" id="JADCKC010000001">
    <property type="protein sequence ID" value="MBE5036494.1"/>
    <property type="molecule type" value="Genomic_DNA"/>
</dbReference>
<organism evidence="4 5">
    <name type="scientific">Gemmiger gallinarum</name>
    <dbReference type="NCBI Taxonomy" id="2779354"/>
    <lineage>
        <taxon>Bacteria</taxon>
        <taxon>Bacillati</taxon>
        <taxon>Bacillota</taxon>
        <taxon>Clostridia</taxon>
        <taxon>Eubacteriales</taxon>
        <taxon>Gemmiger</taxon>
    </lineage>
</organism>
<feature type="domain" description="Putative metallopeptidase" evidence="3">
    <location>
        <begin position="28"/>
        <end position="162"/>
    </location>
</feature>
<reference evidence="4 5" key="1">
    <citation type="submission" date="2020-10" db="EMBL/GenBank/DDBJ databases">
        <title>ChiBAC.</title>
        <authorList>
            <person name="Zenner C."/>
            <person name="Hitch T.C.A."/>
            <person name="Clavel T."/>
        </authorList>
    </citation>
    <scope>NUCLEOTIDE SEQUENCE [LARGE SCALE GENOMIC DNA]</scope>
    <source>
        <strain evidence="4 5">DSM 109015</strain>
    </source>
</reference>
<keyword evidence="5" id="KW-1185">Reference proteome</keyword>
<protein>
    <submittedName>
        <fullName evidence="4">Metallopeptidase</fullName>
    </submittedName>
</protein>